<dbReference type="GO" id="GO:0000150">
    <property type="term" value="F:DNA strand exchange activity"/>
    <property type="evidence" value="ECO:0007669"/>
    <property type="project" value="InterPro"/>
</dbReference>
<dbReference type="EMBL" id="CABL01000001">
    <property type="protein sequence ID" value="CBH73976.1"/>
    <property type="molecule type" value="Genomic_DNA"/>
</dbReference>
<accession>E6PBZ3</accession>
<sequence>MMQFDKPVAVAYYRVSTQKQGRSGLGLDAQQSAVEAFCNTRGLKLDAAYTEVESGKRTDRTELAKAFAKARRLRGVLVIAKLDRLARDVHFVSGLIKQGVAFACVDAPDDDAMMLHVRATFAENEALKISERTKAALAAAKARGKKLGNPQNLTDDGRARGSRNGAAAMKARGAENRDAIRNAVLDARTRGLSLRAIAEEVGCGTMTASRILKAEGAE</sequence>
<evidence type="ECO:0000256" key="3">
    <source>
        <dbReference type="SAM" id="MobiDB-lite"/>
    </source>
</evidence>
<dbReference type="AlphaFoldDB" id="E6PBZ3"/>
<comment type="caution">
    <text evidence="5">The sequence shown here is derived from an EMBL/GenBank/DDBJ whole genome shotgun (WGS) entry which is preliminary data.</text>
</comment>
<keyword evidence="1" id="KW-0238">DNA-binding</keyword>
<dbReference type="GO" id="GO:0003677">
    <property type="term" value="F:DNA binding"/>
    <property type="evidence" value="ECO:0007669"/>
    <property type="project" value="UniProtKB-KW"/>
</dbReference>
<dbReference type="InterPro" id="IPR036162">
    <property type="entry name" value="Resolvase-like_N_sf"/>
</dbReference>
<feature type="region of interest" description="Disordered" evidence="3">
    <location>
        <begin position="142"/>
        <end position="173"/>
    </location>
</feature>
<protein>
    <submittedName>
        <fullName evidence="5">Resolvase, N-terminal domain</fullName>
    </submittedName>
</protein>
<dbReference type="PANTHER" id="PTHR30461">
    <property type="entry name" value="DNA-INVERTASE FROM LAMBDOID PROPHAGE"/>
    <property type="match status" value="1"/>
</dbReference>
<dbReference type="SUPFAM" id="SSF53041">
    <property type="entry name" value="Resolvase-like"/>
    <property type="match status" value="1"/>
</dbReference>
<name>E6PBZ3_9ZZZZ</name>
<keyword evidence="2" id="KW-0233">DNA recombination</keyword>
<evidence type="ECO:0000256" key="2">
    <source>
        <dbReference type="ARBA" id="ARBA00023172"/>
    </source>
</evidence>
<evidence type="ECO:0000313" key="5">
    <source>
        <dbReference type="EMBL" id="CBH73976.1"/>
    </source>
</evidence>
<organism evidence="5">
    <name type="scientific">mine drainage metagenome</name>
    <dbReference type="NCBI Taxonomy" id="410659"/>
    <lineage>
        <taxon>unclassified sequences</taxon>
        <taxon>metagenomes</taxon>
        <taxon>ecological metagenomes</taxon>
    </lineage>
</organism>
<dbReference type="Gene3D" id="3.40.50.1390">
    <property type="entry name" value="Resolvase, N-terminal catalytic domain"/>
    <property type="match status" value="1"/>
</dbReference>
<dbReference type="InterPro" id="IPR050639">
    <property type="entry name" value="SSR_resolvase"/>
</dbReference>
<proteinExistence type="predicted"/>
<dbReference type="PANTHER" id="PTHR30461:SF2">
    <property type="entry name" value="SERINE RECOMBINASE PINE-RELATED"/>
    <property type="match status" value="1"/>
</dbReference>
<feature type="domain" description="Resolvase/invertase-type recombinase catalytic" evidence="4">
    <location>
        <begin position="8"/>
        <end position="144"/>
    </location>
</feature>
<evidence type="ECO:0000256" key="1">
    <source>
        <dbReference type="ARBA" id="ARBA00023125"/>
    </source>
</evidence>
<dbReference type="InterPro" id="IPR006119">
    <property type="entry name" value="Resolv_N"/>
</dbReference>
<dbReference type="SMART" id="SM00857">
    <property type="entry name" value="Resolvase"/>
    <property type="match status" value="1"/>
</dbReference>
<dbReference type="Pfam" id="PF00239">
    <property type="entry name" value="Resolvase"/>
    <property type="match status" value="1"/>
</dbReference>
<reference evidence="5" key="1">
    <citation type="submission" date="2009-10" db="EMBL/GenBank/DDBJ databases">
        <title>Diversity of trophic interactions inside an arsenic-rich microbial ecosystem.</title>
        <authorList>
            <person name="Bertin P.N."/>
            <person name="Heinrich-Salmeron A."/>
            <person name="Pelletier E."/>
            <person name="Goulhen-Chollet F."/>
            <person name="Arsene-Ploetze F."/>
            <person name="Gallien S."/>
            <person name="Calteau A."/>
            <person name="Vallenet D."/>
            <person name="Casiot C."/>
            <person name="Chane-Woon-Ming B."/>
            <person name="Giloteaux L."/>
            <person name="Barakat M."/>
            <person name="Bonnefoy V."/>
            <person name="Bruneel O."/>
            <person name="Chandler M."/>
            <person name="Cleiss J."/>
            <person name="Duran R."/>
            <person name="Elbaz-Poulichet F."/>
            <person name="Fonknechten N."/>
            <person name="Lauga B."/>
            <person name="Mornico D."/>
            <person name="Ortet P."/>
            <person name="Schaeffer C."/>
            <person name="Siguier P."/>
            <person name="Alexander Thil Smith A."/>
            <person name="Van Dorsselaer A."/>
            <person name="Weissenbach J."/>
            <person name="Medigue C."/>
            <person name="Le Paslier D."/>
        </authorList>
    </citation>
    <scope>NUCLEOTIDE SEQUENCE</scope>
</reference>
<dbReference type="PROSITE" id="PS51736">
    <property type="entry name" value="RECOMBINASES_3"/>
    <property type="match status" value="1"/>
</dbReference>
<evidence type="ECO:0000259" key="4">
    <source>
        <dbReference type="PROSITE" id="PS51736"/>
    </source>
</evidence>
<dbReference type="CDD" id="cd00338">
    <property type="entry name" value="Ser_Recombinase"/>
    <property type="match status" value="1"/>
</dbReference>
<gene>
    <name evidence="5" type="ORF">CARN1_1863</name>
</gene>